<protein>
    <submittedName>
        <fullName evidence="1">Uncharacterized protein</fullName>
    </submittedName>
</protein>
<dbReference type="Proteomes" id="UP001396334">
    <property type="component" value="Unassembled WGS sequence"/>
</dbReference>
<gene>
    <name evidence="1" type="ORF">V6N11_083068</name>
</gene>
<dbReference type="EMBL" id="JBBPBN010000036">
    <property type="protein sequence ID" value="KAK9001280.1"/>
    <property type="molecule type" value="Genomic_DNA"/>
</dbReference>
<accession>A0ABR2QL33</accession>
<name>A0ABR2QL33_9ROSI</name>
<sequence length="262" mass="29499">MFFISSLLWYRQERNIFNSSSYRIRLVSRKSLSFHRNLYNYYLFRVMFSAFSVSKNLTGDDNTCPAPECKELLGGNIVFSKATLKSCQAGDLNGSSNQARSFEKSMILQEESSLSKSKAIIEILQWKCLLKILGLESRNSIECSETGQSCSKAVKRARVFSNSQADGSIKAIVFSQWTNLNTDLRLLCLALDLSSEFATASHGSQLALENLIWDELLLLSGVVDLNVITSDCCIIIFRLVKTFVDKNGHFCFGWRSRWGSAT</sequence>
<reference evidence="1 2" key="1">
    <citation type="journal article" date="2024" name="G3 (Bethesda)">
        <title>Genome assembly of Hibiscus sabdariffa L. provides insights into metabolisms of medicinal natural products.</title>
        <authorList>
            <person name="Kim T."/>
        </authorList>
    </citation>
    <scope>NUCLEOTIDE SEQUENCE [LARGE SCALE GENOMIC DNA]</scope>
    <source>
        <strain evidence="1">TK-2024</strain>
        <tissue evidence="1">Old leaves</tissue>
    </source>
</reference>
<evidence type="ECO:0000313" key="2">
    <source>
        <dbReference type="Proteomes" id="UP001396334"/>
    </source>
</evidence>
<keyword evidence="2" id="KW-1185">Reference proteome</keyword>
<organism evidence="1 2">
    <name type="scientific">Hibiscus sabdariffa</name>
    <name type="common">roselle</name>
    <dbReference type="NCBI Taxonomy" id="183260"/>
    <lineage>
        <taxon>Eukaryota</taxon>
        <taxon>Viridiplantae</taxon>
        <taxon>Streptophyta</taxon>
        <taxon>Embryophyta</taxon>
        <taxon>Tracheophyta</taxon>
        <taxon>Spermatophyta</taxon>
        <taxon>Magnoliopsida</taxon>
        <taxon>eudicotyledons</taxon>
        <taxon>Gunneridae</taxon>
        <taxon>Pentapetalae</taxon>
        <taxon>rosids</taxon>
        <taxon>malvids</taxon>
        <taxon>Malvales</taxon>
        <taxon>Malvaceae</taxon>
        <taxon>Malvoideae</taxon>
        <taxon>Hibiscus</taxon>
    </lineage>
</organism>
<evidence type="ECO:0000313" key="1">
    <source>
        <dbReference type="EMBL" id="KAK9001280.1"/>
    </source>
</evidence>
<comment type="caution">
    <text evidence="1">The sequence shown here is derived from an EMBL/GenBank/DDBJ whole genome shotgun (WGS) entry which is preliminary data.</text>
</comment>
<proteinExistence type="predicted"/>